<name>A0A0H3D7N6_AMYMU</name>
<dbReference type="InterPro" id="IPR038332">
    <property type="entry name" value="PPE_sf"/>
</dbReference>
<dbReference type="Proteomes" id="UP000000328">
    <property type="component" value="Chromosome"/>
</dbReference>
<feature type="region of interest" description="Disordered" evidence="1">
    <location>
        <begin position="298"/>
        <end position="532"/>
    </location>
</feature>
<evidence type="ECO:0000313" key="2">
    <source>
        <dbReference type="EMBL" id="ADJ47000.1"/>
    </source>
</evidence>
<feature type="compositionally biased region" description="Gly residues" evidence="1">
    <location>
        <begin position="498"/>
        <end position="511"/>
    </location>
</feature>
<dbReference type="HOGENOM" id="CLU_025428_0_0_11"/>
<dbReference type="AlphaFoldDB" id="A0A0H3D7N6"/>
<feature type="region of interest" description="Disordered" evidence="1">
    <location>
        <begin position="617"/>
        <end position="687"/>
    </location>
</feature>
<feature type="region of interest" description="Disordered" evidence="1">
    <location>
        <begin position="1"/>
        <end position="46"/>
    </location>
</feature>
<reference evidence="2 3" key="1">
    <citation type="journal article" date="2010" name="Cell Res.">
        <title>Complete genome sequence of the rifamycin SV-producing Amycolatopsis mediterranei U32 revealed its genetic characteristics in phylogeny and metabolism.</title>
        <authorList>
            <person name="Zhao W."/>
            <person name="Zhong Y."/>
            <person name="Yuan H."/>
            <person name="Wang J."/>
            <person name="Zheng H."/>
            <person name="Wang Y."/>
            <person name="Cen X."/>
            <person name="Xu F."/>
            <person name="Bai J."/>
            <person name="Han X."/>
            <person name="Lu G."/>
            <person name="Zhu Y."/>
            <person name="Shao Z."/>
            <person name="Yan H."/>
            <person name="Li C."/>
            <person name="Peng N."/>
            <person name="Zhang Z."/>
            <person name="Zhang Y."/>
            <person name="Lin W."/>
            <person name="Fan Y."/>
            <person name="Qin Z."/>
            <person name="Hu Y."/>
            <person name="Zhu B."/>
            <person name="Wang S."/>
            <person name="Ding X."/>
            <person name="Zhao G.P."/>
        </authorList>
    </citation>
    <scope>NUCLEOTIDE SEQUENCE [LARGE SCALE GENOMIC DNA]</scope>
    <source>
        <strain evidence="3">U-32</strain>
    </source>
</reference>
<gene>
    <name evidence="2" type="ordered locus">AMED_5237</name>
</gene>
<evidence type="ECO:0000313" key="3">
    <source>
        <dbReference type="Proteomes" id="UP000000328"/>
    </source>
</evidence>
<sequence>MAPTAESVSDPSSPDYNPRSPLYDVTADSSSKYYVGPLTTDHSPSGDQIREMATRQVDDEIRRGWLGPVVDPVLRDRKIQELYQQHLDDAKHGLDEGLAMRETGGAPRTLWNNASHEQMNEAITLDANPATVAETSEEWVSVGNDLGTHQKTLADAINASTDNWQGGAGDAVREHLAGVGKWLGATAQGATLAGRQQEIHSQALNETQRQMVANPPVQFDLQSTNQRLMSMTDPVQYAAAAGEAMQTYRAQQAAREHAAQIMTQYDETIGGAVATPRFPAPPKLPTATATRQNVVARSGSAAGGGDGQPLATRTAMDGVTPQSPLDARAAGLDGAGGGGSGAGIPGGGSGSGSGFSGSGIPGSGIPGDGSGTGSGSGFSGSGIPGSDTQGGGSGFSGSGIPGSGIPGSGIPGSGIPGSGIPGGGAGGGGAGFTPPNFDVPNTPTGGNFSGAGIPGSSLPHFDDSTTSSGFTPSGIGGGGGTGGSGFTPPSIPNIPDISGGGGGTVRGGGSIPGFTPPGIDPITGLPLGSGGLNTPGGAKMPTIGRGGGINGESIASRLGGIGGGAGGGGGSLGGIGGGSGAGGSGAGGAGGGVRGTGAGNLSGGAASGAAAEAEAAAARNAMSGRGASGAAGSPGMGGMGAGRGGKKEDDKEHKSADYLESDDPNFFAGEEAVAPPVIGDWKNQDWK</sequence>
<feature type="compositionally biased region" description="Polar residues" evidence="1">
    <location>
        <begin position="1"/>
        <end position="15"/>
    </location>
</feature>
<dbReference type="eggNOG" id="COG5651">
    <property type="taxonomic scope" value="Bacteria"/>
</dbReference>
<dbReference type="GeneID" id="92872943"/>
<feature type="compositionally biased region" description="Gly residues" evidence="1">
    <location>
        <begin position="474"/>
        <end position="485"/>
    </location>
</feature>
<feature type="compositionally biased region" description="Low complexity" evidence="1">
    <location>
        <begin position="464"/>
        <end position="473"/>
    </location>
</feature>
<dbReference type="Gene3D" id="1.20.1260.20">
    <property type="entry name" value="PPE superfamily"/>
    <property type="match status" value="1"/>
</dbReference>
<dbReference type="RefSeq" id="WP_013227061.1">
    <property type="nucleotide sequence ID" value="NC_014318.1"/>
</dbReference>
<dbReference type="KEGG" id="amd:AMED_5237"/>
<feature type="compositionally biased region" description="Gly residues" evidence="1">
    <location>
        <begin position="333"/>
        <end position="431"/>
    </location>
</feature>
<organism evidence="2 3">
    <name type="scientific">Amycolatopsis mediterranei (strain U-32)</name>
    <dbReference type="NCBI Taxonomy" id="749927"/>
    <lineage>
        <taxon>Bacteria</taxon>
        <taxon>Bacillati</taxon>
        <taxon>Actinomycetota</taxon>
        <taxon>Actinomycetes</taxon>
        <taxon>Pseudonocardiales</taxon>
        <taxon>Pseudonocardiaceae</taxon>
        <taxon>Amycolatopsis</taxon>
    </lineage>
</organism>
<dbReference type="SUPFAM" id="SSF140459">
    <property type="entry name" value="PE/PPE dimer-like"/>
    <property type="match status" value="1"/>
</dbReference>
<protein>
    <recommendedName>
        <fullName evidence="4">PPE family domain-containing protein</fullName>
    </recommendedName>
</protein>
<dbReference type="OrthoDB" id="3638007at2"/>
<evidence type="ECO:0000256" key="1">
    <source>
        <dbReference type="SAM" id="MobiDB-lite"/>
    </source>
</evidence>
<proteinExistence type="predicted"/>
<feature type="compositionally biased region" description="Basic and acidic residues" evidence="1">
    <location>
        <begin position="645"/>
        <end position="657"/>
    </location>
</feature>
<feature type="compositionally biased region" description="Gly residues" evidence="1">
    <location>
        <begin position="626"/>
        <end position="643"/>
    </location>
</feature>
<accession>A0A0H3D7N6</accession>
<evidence type="ECO:0008006" key="4">
    <source>
        <dbReference type="Google" id="ProtNLM"/>
    </source>
</evidence>
<dbReference type="PATRIC" id="fig|749927.5.peg.5423"/>
<dbReference type="EMBL" id="CP002000">
    <property type="protein sequence ID" value="ADJ47000.1"/>
    <property type="molecule type" value="Genomic_DNA"/>
</dbReference>